<evidence type="ECO:0000313" key="2">
    <source>
        <dbReference type="Proteomes" id="UP001501725"/>
    </source>
</evidence>
<sequence length="167" mass="18274">MKLIYFLLLSVLLMHCKKSGGHIDASSITRTDGNGVLIATDPDDWQVYSGFPAGTRALFTELPAADLAGAVRAQVSVQPVFPNPTDGIFRFTISGTLRTAVQVVVVDEDLNVKDRYSYAMTPGGSARSFLLSRDSYSNGRYYRVYYGFFSESEGLYAGGHGNILVQR</sequence>
<gene>
    <name evidence="1" type="ORF">GCM10023184_37780</name>
</gene>
<dbReference type="EMBL" id="BAABGY010000014">
    <property type="protein sequence ID" value="GAA4340233.1"/>
    <property type="molecule type" value="Genomic_DNA"/>
</dbReference>
<dbReference type="RefSeq" id="WP_345257416.1">
    <property type="nucleotide sequence ID" value="NZ_BAABGY010000014.1"/>
</dbReference>
<evidence type="ECO:0000313" key="1">
    <source>
        <dbReference type="EMBL" id="GAA4340233.1"/>
    </source>
</evidence>
<proteinExistence type="predicted"/>
<name>A0ABP8HJH1_9BACT</name>
<organism evidence="1 2">
    <name type="scientific">Flaviaesturariibacter amylovorans</name>
    <dbReference type="NCBI Taxonomy" id="1084520"/>
    <lineage>
        <taxon>Bacteria</taxon>
        <taxon>Pseudomonadati</taxon>
        <taxon>Bacteroidota</taxon>
        <taxon>Chitinophagia</taxon>
        <taxon>Chitinophagales</taxon>
        <taxon>Chitinophagaceae</taxon>
        <taxon>Flaviaestuariibacter</taxon>
    </lineage>
</organism>
<keyword evidence="2" id="KW-1185">Reference proteome</keyword>
<reference evidence="2" key="1">
    <citation type="journal article" date="2019" name="Int. J. Syst. Evol. Microbiol.">
        <title>The Global Catalogue of Microorganisms (GCM) 10K type strain sequencing project: providing services to taxonomists for standard genome sequencing and annotation.</title>
        <authorList>
            <consortium name="The Broad Institute Genomics Platform"/>
            <consortium name="The Broad Institute Genome Sequencing Center for Infectious Disease"/>
            <person name="Wu L."/>
            <person name="Ma J."/>
        </authorList>
    </citation>
    <scope>NUCLEOTIDE SEQUENCE [LARGE SCALE GENOMIC DNA]</scope>
    <source>
        <strain evidence="2">JCM 17919</strain>
    </source>
</reference>
<accession>A0ABP8HJH1</accession>
<comment type="caution">
    <text evidence="1">The sequence shown here is derived from an EMBL/GenBank/DDBJ whole genome shotgun (WGS) entry which is preliminary data.</text>
</comment>
<dbReference type="Proteomes" id="UP001501725">
    <property type="component" value="Unassembled WGS sequence"/>
</dbReference>
<protein>
    <submittedName>
        <fullName evidence="1">Uncharacterized protein</fullName>
    </submittedName>
</protein>